<evidence type="ECO:0000313" key="1">
    <source>
        <dbReference type="EMBL" id="GAI56068.1"/>
    </source>
</evidence>
<organism evidence="1">
    <name type="scientific">marine sediment metagenome</name>
    <dbReference type="NCBI Taxonomy" id="412755"/>
    <lineage>
        <taxon>unclassified sequences</taxon>
        <taxon>metagenomes</taxon>
        <taxon>ecological metagenomes</taxon>
    </lineage>
</organism>
<dbReference type="AlphaFoldDB" id="X1PJQ4"/>
<gene>
    <name evidence="1" type="ORF">S06H3_53336</name>
</gene>
<comment type="caution">
    <text evidence="1">The sequence shown here is derived from an EMBL/GenBank/DDBJ whole genome shotgun (WGS) entry which is preliminary data.</text>
</comment>
<dbReference type="AntiFam" id="ANF00010">
    <property type="entry name" value="tRNA translation"/>
</dbReference>
<protein>
    <submittedName>
        <fullName evidence="1">Uncharacterized protein</fullName>
    </submittedName>
</protein>
<accession>X1PJQ4</accession>
<sequence length="41" mass="4383">MTHTRGIARIEFGDIAQLGERCVRIAEVGGSNPPISIVCKS</sequence>
<reference evidence="1" key="1">
    <citation type="journal article" date="2014" name="Front. Microbiol.">
        <title>High frequency of phylogenetically diverse reductive dehalogenase-homologous genes in deep subseafloor sedimentary metagenomes.</title>
        <authorList>
            <person name="Kawai M."/>
            <person name="Futagami T."/>
            <person name="Toyoda A."/>
            <person name="Takaki Y."/>
            <person name="Nishi S."/>
            <person name="Hori S."/>
            <person name="Arai W."/>
            <person name="Tsubouchi T."/>
            <person name="Morono Y."/>
            <person name="Uchiyama I."/>
            <person name="Ito T."/>
            <person name="Fujiyama A."/>
            <person name="Inagaki F."/>
            <person name="Takami H."/>
        </authorList>
    </citation>
    <scope>NUCLEOTIDE SEQUENCE</scope>
    <source>
        <strain evidence="1">Expedition CK06-06</strain>
    </source>
</reference>
<dbReference type="EMBL" id="BARV01034001">
    <property type="protein sequence ID" value="GAI56068.1"/>
    <property type="molecule type" value="Genomic_DNA"/>
</dbReference>
<name>X1PJQ4_9ZZZZ</name>
<proteinExistence type="predicted"/>